<proteinExistence type="inferred from homology"/>
<dbReference type="Pfam" id="PF01875">
    <property type="entry name" value="Memo"/>
    <property type="match status" value="1"/>
</dbReference>
<dbReference type="NCBIfam" id="TIGR04336">
    <property type="entry name" value="AmmeMemoSam_B"/>
    <property type="match status" value="1"/>
</dbReference>
<comment type="similarity">
    <text evidence="1">Belongs to the MEMO1 family.</text>
</comment>
<organism evidence="2 3">
    <name type="scientific">Zeaxanthinibacter enoshimensis</name>
    <dbReference type="NCBI Taxonomy" id="392009"/>
    <lineage>
        <taxon>Bacteria</taxon>
        <taxon>Pseudomonadati</taxon>
        <taxon>Bacteroidota</taxon>
        <taxon>Flavobacteriia</taxon>
        <taxon>Flavobacteriales</taxon>
        <taxon>Flavobacteriaceae</taxon>
        <taxon>Zeaxanthinibacter</taxon>
    </lineage>
</organism>
<evidence type="ECO:0000256" key="1">
    <source>
        <dbReference type="ARBA" id="ARBA00006315"/>
    </source>
</evidence>
<name>A0A4R6TRU4_9FLAO</name>
<dbReference type="EMBL" id="SNYI01000001">
    <property type="protein sequence ID" value="TDQ33047.1"/>
    <property type="molecule type" value="Genomic_DNA"/>
</dbReference>
<dbReference type="Gene3D" id="3.40.830.10">
    <property type="entry name" value="LigB-like"/>
    <property type="match status" value="1"/>
</dbReference>
<dbReference type="AlphaFoldDB" id="A0A4R6TRU4"/>
<dbReference type="RefSeq" id="WP_133643061.1">
    <property type="nucleotide sequence ID" value="NZ_SNYI01000001.1"/>
</dbReference>
<accession>A0A4R6TRU4</accession>
<dbReference type="OrthoDB" id="9785549at2"/>
<reference evidence="2 3" key="1">
    <citation type="submission" date="2019-03" db="EMBL/GenBank/DDBJ databases">
        <title>Genomic Encyclopedia of Archaeal and Bacterial Type Strains, Phase II (KMG-II): from individual species to whole genera.</title>
        <authorList>
            <person name="Goeker M."/>
        </authorList>
    </citation>
    <scope>NUCLEOTIDE SEQUENCE [LARGE SCALE GENOMIC DNA]</scope>
    <source>
        <strain evidence="2 3">DSM 18435</strain>
    </source>
</reference>
<protein>
    <submittedName>
        <fullName evidence="2">AmmeMemoRadiSam system protein B</fullName>
    </submittedName>
</protein>
<dbReference type="PANTHER" id="PTHR11060:SF0">
    <property type="entry name" value="PROTEIN MEMO1"/>
    <property type="match status" value="1"/>
</dbReference>
<comment type="caution">
    <text evidence="2">The sequence shown here is derived from an EMBL/GenBank/DDBJ whole genome shotgun (WGS) entry which is preliminary data.</text>
</comment>
<evidence type="ECO:0000313" key="3">
    <source>
        <dbReference type="Proteomes" id="UP000295468"/>
    </source>
</evidence>
<dbReference type="CDD" id="cd07361">
    <property type="entry name" value="MEMO_like"/>
    <property type="match status" value="1"/>
</dbReference>
<sequence>MKAWLPLLSLLLLLGSCRETKDRNEIQLVRSQTAHGFARQAWQMDSLYSRMAIPEQENNLQWKAVISPHDDYSYASSLYHEALRGVNAPNIILIGVAHRARNFGLQDKIVFGNYSHWETPYGKIAVSPANREIMDKLPAEHYIVHDSMQLIEHSLEAIVPWIQRKNRDTNIIPILVPYINYEDIETISSKLAEAVNQVMEDRNWKFGKDIAIVISNDAVHYGDQEWGSTSDMAPFGTDSAGTAAAREKDLEIIDRCLTGEISSDKIKLFTEYTVQEEDYKEYKWVWCGRYSVPFGLAFANRLNQVQHDQNLKGTFLGYQSSIDHPAIMVEDLGMETTAIATDRHWVAYTAIQYE</sequence>
<gene>
    <name evidence="2" type="ORF">CLV82_0885</name>
</gene>
<dbReference type="PROSITE" id="PS51257">
    <property type="entry name" value="PROKAR_LIPOPROTEIN"/>
    <property type="match status" value="1"/>
</dbReference>
<dbReference type="PANTHER" id="PTHR11060">
    <property type="entry name" value="PROTEIN MEMO1"/>
    <property type="match status" value="1"/>
</dbReference>
<dbReference type="InterPro" id="IPR002737">
    <property type="entry name" value="MEMO1_fam"/>
</dbReference>
<keyword evidence="3" id="KW-1185">Reference proteome</keyword>
<dbReference type="Proteomes" id="UP000295468">
    <property type="component" value="Unassembled WGS sequence"/>
</dbReference>
<evidence type="ECO:0000313" key="2">
    <source>
        <dbReference type="EMBL" id="TDQ33047.1"/>
    </source>
</evidence>